<feature type="compositionally biased region" description="Polar residues" evidence="3">
    <location>
        <begin position="121"/>
        <end position="142"/>
    </location>
</feature>
<dbReference type="GO" id="GO:0003723">
    <property type="term" value="F:RNA binding"/>
    <property type="evidence" value="ECO:0007669"/>
    <property type="project" value="UniProtKB-UniRule"/>
</dbReference>
<dbReference type="FunFam" id="3.30.70.330:FF:000451">
    <property type="entry name" value="Polyadenylate-binding protein RBP45C"/>
    <property type="match status" value="1"/>
</dbReference>
<dbReference type="SUPFAM" id="SSF54928">
    <property type="entry name" value="RNA-binding domain, RBD"/>
    <property type="match status" value="1"/>
</dbReference>
<dbReference type="Gramene" id="Zm00001eb227880_T001">
    <property type="protein sequence ID" value="Zm00001eb227880_P001"/>
    <property type="gene ID" value="Zm00001eb227880"/>
</dbReference>
<dbReference type="InterPro" id="IPR012677">
    <property type="entry name" value="Nucleotide-bd_a/b_plait_sf"/>
</dbReference>
<dbReference type="Pfam" id="PF00076">
    <property type="entry name" value="RRM_1"/>
    <property type="match status" value="1"/>
</dbReference>
<organism evidence="5 6">
    <name type="scientific">Zea mays</name>
    <name type="common">Maize</name>
    <dbReference type="NCBI Taxonomy" id="4577"/>
    <lineage>
        <taxon>Eukaryota</taxon>
        <taxon>Viridiplantae</taxon>
        <taxon>Streptophyta</taxon>
        <taxon>Embryophyta</taxon>
        <taxon>Tracheophyta</taxon>
        <taxon>Spermatophyta</taxon>
        <taxon>Magnoliopsida</taxon>
        <taxon>Liliopsida</taxon>
        <taxon>Poales</taxon>
        <taxon>Poaceae</taxon>
        <taxon>PACMAD clade</taxon>
        <taxon>Panicoideae</taxon>
        <taxon>Andropogonodae</taxon>
        <taxon>Andropogoneae</taxon>
        <taxon>Tripsacinae</taxon>
        <taxon>Zea</taxon>
    </lineage>
</organism>
<feature type="domain" description="RRM" evidence="4">
    <location>
        <begin position="59"/>
        <end position="131"/>
    </location>
</feature>
<dbReference type="InterPro" id="IPR000504">
    <property type="entry name" value="RRM_dom"/>
</dbReference>
<reference evidence="5" key="3">
    <citation type="submission" date="2021-05" db="UniProtKB">
        <authorList>
            <consortium name="EnsemblPlants"/>
        </authorList>
    </citation>
    <scope>IDENTIFICATION</scope>
    <source>
        <strain evidence="5">cv. B73</strain>
    </source>
</reference>
<feature type="region of interest" description="Disordered" evidence="3">
    <location>
        <begin position="121"/>
        <end position="149"/>
    </location>
</feature>
<dbReference type="InParanoid" id="A0A804PCV5"/>
<evidence type="ECO:0000313" key="5">
    <source>
        <dbReference type="EnsemblPlants" id="Zm00001eb227880_P001"/>
    </source>
</evidence>
<sequence length="219" mass="24690">MGSWNTTQFETPHRYDTWSDGEEMVEKNERGEIGKEQCDNGGAYQSSQGNCSENDPNNTIVFVGGLDSNVDEEYLRQIFTPYGEISYVKIPVGKDCGFVQFTSRSCAEEAIQMLNGSQIGGQKTRLSWGRSTQNRQASQHDANSQYNGNNYYRYQQLGNEGYSYGAPNAQDPSIQNYYGYPGYGNYEQQSTQEQQQQPPPAQEQPPPAQQVEHRESPFA</sequence>
<feature type="region of interest" description="Disordered" evidence="3">
    <location>
        <begin position="163"/>
        <end position="219"/>
    </location>
</feature>
<evidence type="ECO:0000256" key="2">
    <source>
        <dbReference type="PROSITE-ProRule" id="PRU00176"/>
    </source>
</evidence>
<feature type="compositionally biased region" description="Low complexity" evidence="3">
    <location>
        <begin position="176"/>
        <end position="196"/>
    </location>
</feature>
<dbReference type="SMART" id="SM00360">
    <property type="entry name" value="RRM"/>
    <property type="match status" value="1"/>
</dbReference>
<dbReference type="PANTHER" id="PTHR21245">
    <property type="entry name" value="HETEROGENEOUS NUCLEAR RIBONUCLEOPROTEIN"/>
    <property type="match status" value="1"/>
</dbReference>
<evidence type="ECO:0000256" key="1">
    <source>
        <dbReference type="ARBA" id="ARBA00022884"/>
    </source>
</evidence>
<keyword evidence="1 2" id="KW-0694">RNA-binding</keyword>
<name>A0A804PCV5_MAIZE</name>
<dbReference type="AlphaFoldDB" id="A0A804PCV5"/>
<dbReference type="Proteomes" id="UP000007305">
    <property type="component" value="Chromosome 5"/>
</dbReference>
<feature type="region of interest" description="Disordered" evidence="3">
    <location>
        <begin position="34"/>
        <end position="55"/>
    </location>
</feature>
<dbReference type="EnsemblPlants" id="Zm00001eb227880_T001">
    <property type="protein sequence ID" value="Zm00001eb227880_P001"/>
    <property type="gene ID" value="Zm00001eb227880"/>
</dbReference>
<dbReference type="InterPro" id="IPR035979">
    <property type="entry name" value="RBD_domain_sf"/>
</dbReference>
<dbReference type="Gene3D" id="3.30.70.330">
    <property type="match status" value="1"/>
</dbReference>
<feature type="compositionally biased region" description="Pro residues" evidence="3">
    <location>
        <begin position="197"/>
        <end position="208"/>
    </location>
</feature>
<reference evidence="6" key="1">
    <citation type="journal article" date="2009" name="Science">
        <title>The B73 maize genome: complexity, diversity, and dynamics.</title>
        <authorList>
            <person name="Schnable P.S."/>
            <person name="Ware D."/>
            <person name="Fulton R.S."/>
            <person name="Stein J.C."/>
            <person name="Wei F."/>
            <person name="Pasternak S."/>
            <person name="Liang C."/>
            <person name="Zhang J."/>
            <person name="Fulton L."/>
            <person name="Graves T.A."/>
            <person name="Minx P."/>
            <person name="Reily A.D."/>
            <person name="Courtney L."/>
            <person name="Kruchowski S.S."/>
            <person name="Tomlinson C."/>
            <person name="Strong C."/>
            <person name="Delehaunty K."/>
            <person name="Fronick C."/>
            <person name="Courtney B."/>
            <person name="Rock S.M."/>
            <person name="Belter E."/>
            <person name="Du F."/>
            <person name="Kim K."/>
            <person name="Abbott R.M."/>
            <person name="Cotton M."/>
            <person name="Levy A."/>
            <person name="Marchetto P."/>
            <person name="Ochoa K."/>
            <person name="Jackson S.M."/>
            <person name="Gillam B."/>
            <person name="Chen W."/>
            <person name="Yan L."/>
            <person name="Higginbotham J."/>
            <person name="Cardenas M."/>
            <person name="Waligorski J."/>
            <person name="Applebaum E."/>
            <person name="Phelps L."/>
            <person name="Falcone J."/>
            <person name="Kanchi K."/>
            <person name="Thane T."/>
            <person name="Scimone A."/>
            <person name="Thane N."/>
            <person name="Henke J."/>
            <person name="Wang T."/>
            <person name="Ruppert J."/>
            <person name="Shah N."/>
            <person name="Rotter K."/>
            <person name="Hodges J."/>
            <person name="Ingenthron E."/>
            <person name="Cordes M."/>
            <person name="Kohlberg S."/>
            <person name="Sgro J."/>
            <person name="Delgado B."/>
            <person name="Mead K."/>
            <person name="Chinwalla A."/>
            <person name="Leonard S."/>
            <person name="Crouse K."/>
            <person name="Collura K."/>
            <person name="Kudrna D."/>
            <person name="Currie J."/>
            <person name="He R."/>
            <person name="Angelova A."/>
            <person name="Rajasekar S."/>
            <person name="Mueller T."/>
            <person name="Lomeli R."/>
            <person name="Scara G."/>
            <person name="Ko A."/>
            <person name="Delaney K."/>
            <person name="Wissotski M."/>
            <person name="Lopez G."/>
            <person name="Campos D."/>
            <person name="Braidotti M."/>
            <person name="Ashley E."/>
            <person name="Golser W."/>
            <person name="Kim H."/>
            <person name="Lee S."/>
            <person name="Lin J."/>
            <person name="Dujmic Z."/>
            <person name="Kim W."/>
            <person name="Talag J."/>
            <person name="Zuccolo A."/>
            <person name="Fan C."/>
            <person name="Sebastian A."/>
            <person name="Kramer M."/>
            <person name="Spiegel L."/>
            <person name="Nascimento L."/>
            <person name="Zutavern T."/>
            <person name="Miller B."/>
            <person name="Ambroise C."/>
            <person name="Muller S."/>
            <person name="Spooner W."/>
            <person name="Narechania A."/>
            <person name="Ren L."/>
            <person name="Wei S."/>
            <person name="Kumari S."/>
            <person name="Faga B."/>
            <person name="Levy M.J."/>
            <person name="McMahan L."/>
            <person name="Van Buren P."/>
            <person name="Vaughn M.W."/>
            <person name="Ying K."/>
            <person name="Yeh C.-T."/>
            <person name="Emrich S.J."/>
            <person name="Jia Y."/>
            <person name="Kalyanaraman A."/>
            <person name="Hsia A.-P."/>
            <person name="Barbazuk W.B."/>
            <person name="Baucom R.S."/>
            <person name="Brutnell T.P."/>
            <person name="Carpita N.C."/>
            <person name="Chaparro C."/>
            <person name="Chia J.-M."/>
            <person name="Deragon J.-M."/>
            <person name="Estill J.C."/>
            <person name="Fu Y."/>
            <person name="Jeddeloh J.A."/>
            <person name="Han Y."/>
            <person name="Lee H."/>
            <person name="Li P."/>
            <person name="Lisch D.R."/>
            <person name="Liu S."/>
            <person name="Liu Z."/>
            <person name="Nagel D.H."/>
            <person name="McCann M.C."/>
            <person name="SanMiguel P."/>
            <person name="Myers A.M."/>
            <person name="Nettleton D."/>
            <person name="Nguyen J."/>
            <person name="Penning B.W."/>
            <person name="Ponnala L."/>
            <person name="Schneider K.L."/>
            <person name="Schwartz D.C."/>
            <person name="Sharma A."/>
            <person name="Soderlund C."/>
            <person name="Springer N.M."/>
            <person name="Sun Q."/>
            <person name="Wang H."/>
            <person name="Waterman M."/>
            <person name="Westerman R."/>
            <person name="Wolfgruber T.K."/>
            <person name="Yang L."/>
            <person name="Yu Y."/>
            <person name="Zhang L."/>
            <person name="Zhou S."/>
            <person name="Zhu Q."/>
            <person name="Bennetzen J.L."/>
            <person name="Dawe R.K."/>
            <person name="Jiang J."/>
            <person name="Jiang N."/>
            <person name="Presting G.G."/>
            <person name="Wessler S.R."/>
            <person name="Aluru S."/>
            <person name="Martienssen R.A."/>
            <person name="Clifton S.W."/>
            <person name="McCombie W.R."/>
            <person name="Wing R.A."/>
            <person name="Wilson R.K."/>
        </authorList>
    </citation>
    <scope>NUCLEOTIDE SEQUENCE [LARGE SCALE GENOMIC DNA]</scope>
    <source>
        <strain evidence="6">cv. B73</strain>
    </source>
</reference>
<keyword evidence="6" id="KW-1185">Reference proteome</keyword>
<protein>
    <recommendedName>
        <fullName evidence="4">RRM domain-containing protein</fullName>
    </recommendedName>
</protein>
<proteinExistence type="predicted"/>
<accession>A0A804PCV5</accession>
<feature type="compositionally biased region" description="Polar residues" evidence="3">
    <location>
        <begin position="43"/>
        <end position="55"/>
    </location>
</feature>
<evidence type="ECO:0000313" key="6">
    <source>
        <dbReference type="Proteomes" id="UP000007305"/>
    </source>
</evidence>
<reference evidence="5" key="2">
    <citation type="submission" date="2019-07" db="EMBL/GenBank/DDBJ databases">
        <authorList>
            <person name="Seetharam A."/>
            <person name="Woodhouse M."/>
            <person name="Cannon E."/>
        </authorList>
    </citation>
    <scope>NUCLEOTIDE SEQUENCE [LARGE SCALE GENOMIC DNA]</scope>
    <source>
        <strain evidence="5">cv. B73</strain>
    </source>
</reference>
<evidence type="ECO:0000256" key="3">
    <source>
        <dbReference type="SAM" id="MobiDB-lite"/>
    </source>
</evidence>
<evidence type="ECO:0000259" key="4">
    <source>
        <dbReference type="PROSITE" id="PS50102"/>
    </source>
</evidence>
<dbReference type="PROSITE" id="PS50102">
    <property type="entry name" value="RRM"/>
    <property type="match status" value="1"/>
</dbReference>